<dbReference type="EMBL" id="JBHMCA010000056">
    <property type="protein sequence ID" value="MFB9448163.1"/>
    <property type="molecule type" value="Genomic_DNA"/>
</dbReference>
<proteinExistence type="predicted"/>
<gene>
    <name evidence="1" type="ORF">ACFFTR_34175</name>
</gene>
<dbReference type="Proteomes" id="UP001589608">
    <property type="component" value="Unassembled WGS sequence"/>
</dbReference>
<comment type="caution">
    <text evidence="1">The sequence shown here is derived from an EMBL/GenBank/DDBJ whole genome shotgun (WGS) entry which is preliminary data.</text>
</comment>
<organism evidence="1 2">
    <name type="scientific">Dactylosporangium vinaceum</name>
    <dbReference type="NCBI Taxonomy" id="53362"/>
    <lineage>
        <taxon>Bacteria</taxon>
        <taxon>Bacillati</taxon>
        <taxon>Actinomycetota</taxon>
        <taxon>Actinomycetes</taxon>
        <taxon>Micromonosporales</taxon>
        <taxon>Micromonosporaceae</taxon>
        <taxon>Dactylosporangium</taxon>
    </lineage>
</organism>
<reference evidence="1 2" key="1">
    <citation type="submission" date="2024-09" db="EMBL/GenBank/DDBJ databases">
        <authorList>
            <person name="Sun Q."/>
            <person name="Mori K."/>
        </authorList>
    </citation>
    <scope>NUCLEOTIDE SEQUENCE [LARGE SCALE GENOMIC DNA]</scope>
    <source>
        <strain evidence="1 2">JCM 3307</strain>
    </source>
</reference>
<sequence>MTSDFRPATYFGVADIRLERLIDQQTFERLLVEAILFEPSIVVSDVFLFHPLVRNHIERSASSGAQSLFETALVEGVVIPAVRKPVSGLGGISSSLTEKDVDGLGIPRNVFVGLSSRYNLLIARNWEPRHWAPKMADRFYNLLDGSLGVDTPPHVSMKELWEDSKDLRTELIQEAYSAEVANGGYGVRRADVITRAGRYMGVVAAGQNEPNGNNIVDLLKDDPRKRRVAEKFFDWIDEIYRLNQALSFGSYPMTVAQKKSDFALIGRAMLTAKNLRYVVTESARTSGTTERLYLHTRIPRLDYLAKLEPTKILELRNYGHDWRSKAEAFVAMPTSTSRLAAEKALEVFAKKLRSDVKMDKLEATKFVLIATLGTQLLSPPVEFIESHFQTLPWHVIASFVTGGIVAAGFVRAMHNETVSVSRGDTIRQITSLHRASPGEHGV</sequence>
<accession>A0ABV5MH05</accession>
<dbReference type="RefSeq" id="WP_223096676.1">
    <property type="nucleotide sequence ID" value="NZ_CP061913.1"/>
</dbReference>
<evidence type="ECO:0000313" key="2">
    <source>
        <dbReference type="Proteomes" id="UP001589608"/>
    </source>
</evidence>
<keyword evidence="2" id="KW-1185">Reference proteome</keyword>
<name>A0ABV5MH05_9ACTN</name>
<evidence type="ECO:0000313" key="1">
    <source>
        <dbReference type="EMBL" id="MFB9448163.1"/>
    </source>
</evidence>
<protein>
    <submittedName>
        <fullName evidence="1">Uncharacterized protein</fullName>
    </submittedName>
</protein>